<evidence type="ECO:0000313" key="2">
    <source>
        <dbReference type="Proteomes" id="UP000595814"/>
    </source>
</evidence>
<organism evidence="1 2">
    <name type="scientific">Miniphocaeibacter halophilus</name>
    <dbReference type="NCBI Taxonomy" id="2931922"/>
    <lineage>
        <taxon>Bacteria</taxon>
        <taxon>Bacillati</taxon>
        <taxon>Bacillota</taxon>
        <taxon>Tissierellia</taxon>
        <taxon>Tissierellales</taxon>
        <taxon>Peptoniphilaceae</taxon>
        <taxon>Miniphocaeibacter</taxon>
    </lineage>
</organism>
<protein>
    <submittedName>
        <fullName evidence="1">RNA-binding transcriptional accessory protein</fullName>
    </submittedName>
</protein>
<keyword evidence="2" id="KW-1185">Reference proteome</keyword>
<accession>A0AC61MXN9</accession>
<reference evidence="1 2" key="1">
    <citation type="journal article" date="2022" name="Int. J. Syst. Evol. Microbiol.">
        <title>Miniphocaeibacter halophilus sp. nov., an ammonium-tolerant acetate-producing bacterium isolated from a biogas system.</title>
        <authorList>
            <person name="Schnurer A."/>
            <person name="Singh A."/>
            <person name="Bi S."/>
            <person name="Qiao W."/>
            <person name="Westerholm M."/>
        </authorList>
    </citation>
    <scope>NUCLEOTIDE SEQUENCE [LARGE SCALE GENOMIC DNA]</scope>
    <source>
        <strain evidence="1 2">AMB_01</strain>
    </source>
</reference>
<sequence>MNINLKIAELLKVKEKQVEDTIKLIDEGNTIPFISRYRKEVTGNLSDTELRQLEEHLTYLRSLEQRKEDVIRLIDEQGKLTEELKKEIVNAEKIQEVEDLYLPYKQKKRTRATVAKEKGLEPLADLIMSLEAKNNDIEEMAESLVDEEKEVATLEDALKGAMDIIAERISETKEFRDIVRDEAHKNGGLISTKAPDKEDSTYDMYYDFAERIKHLKPHRILAMFRGEKEGILKLKYDFNDEENIENILFKLCMNDEYVGYKYLEEALRDGYKRLLLPSIETEIKNELKEMADKESIEVFAGNLKPYLMQPPIKDSVVIGLDPGYRTGCKVAVISEHGKVLDYSTIYPTKPREDIKGSKKVLTEFINKYNVNLIAIGNGTASRETESMVAELIEELGKKDLFYTIVNEAGASIYSASKLGDEEFPDLDVTIRGAISIARRIQDPLAELVKIDPQHIGVGQYQHDVNQKELKQTLGNVVEDCVNSVGVNVNTASPALLNYVSGISKSVAKNIVAYKEENGPFKNRAELNKVKGLGPKAFVQCAGFLRIPESENILDNTGVHPESYEIAEKLLGQDLKKIQISRVSKELEVGVPTLVDIVNELKKPGRDPRDEMPKPILRSDVLSIDDLEEGMILKGTVRNVVDFGAFVDIGIKNDGLVHISEMSEKFIKHPKDLVKVSDIVEVKIIGIDKDKGKVALSMKI</sequence>
<name>A0AC61MXN9_9FIRM</name>
<gene>
    <name evidence="1" type="ORF">JFY71_01720</name>
</gene>
<evidence type="ECO:0000313" key="1">
    <source>
        <dbReference type="EMBL" id="QQK08284.1"/>
    </source>
</evidence>
<dbReference type="Proteomes" id="UP000595814">
    <property type="component" value="Chromosome"/>
</dbReference>
<proteinExistence type="predicted"/>
<dbReference type="EMBL" id="CP066744">
    <property type="protein sequence ID" value="QQK08284.1"/>
    <property type="molecule type" value="Genomic_DNA"/>
</dbReference>